<dbReference type="Pfam" id="PF08241">
    <property type="entry name" value="Methyltransf_11"/>
    <property type="match status" value="1"/>
</dbReference>
<comment type="caution">
    <text evidence="2">The sequence shown here is derived from an EMBL/GenBank/DDBJ whole genome shotgun (WGS) entry which is preliminary data.</text>
</comment>
<gene>
    <name evidence="2" type="ORF">CLV94_2875</name>
</gene>
<evidence type="ECO:0000313" key="3">
    <source>
        <dbReference type="Proteomes" id="UP000277579"/>
    </source>
</evidence>
<dbReference type="EMBL" id="RBLC01000004">
    <property type="protein sequence ID" value="RKS20496.1"/>
    <property type="molecule type" value="Genomic_DNA"/>
</dbReference>
<proteinExistence type="predicted"/>
<dbReference type="OrthoDB" id="9770553at2"/>
<dbReference type="RefSeq" id="WP_121377153.1">
    <property type="nucleotide sequence ID" value="NZ_RBLC01000004.1"/>
</dbReference>
<protein>
    <submittedName>
        <fullName evidence="2">Methyltransferase family protein</fullName>
    </submittedName>
</protein>
<dbReference type="Proteomes" id="UP000277579">
    <property type="component" value="Unassembled WGS sequence"/>
</dbReference>
<accession>A0A495M376</accession>
<dbReference type="GO" id="GO:0008757">
    <property type="term" value="F:S-adenosylmethionine-dependent methyltransferase activity"/>
    <property type="evidence" value="ECO:0007669"/>
    <property type="project" value="InterPro"/>
</dbReference>
<dbReference type="SUPFAM" id="SSF53335">
    <property type="entry name" value="S-adenosyl-L-methionine-dependent methyltransferases"/>
    <property type="match status" value="1"/>
</dbReference>
<feature type="domain" description="Methyltransferase type 11" evidence="1">
    <location>
        <begin position="55"/>
        <end position="154"/>
    </location>
</feature>
<dbReference type="PANTHER" id="PTHR43861">
    <property type="entry name" value="TRANS-ACONITATE 2-METHYLTRANSFERASE-RELATED"/>
    <property type="match status" value="1"/>
</dbReference>
<reference evidence="2 3" key="1">
    <citation type="submission" date="2018-10" db="EMBL/GenBank/DDBJ databases">
        <title>Genomic Encyclopedia of Archaeal and Bacterial Type Strains, Phase II (KMG-II): from individual species to whole genera.</title>
        <authorList>
            <person name="Goeker M."/>
        </authorList>
    </citation>
    <scope>NUCLEOTIDE SEQUENCE [LARGE SCALE GENOMIC DNA]</scope>
    <source>
        <strain evidence="2 3">DSM 29537</strain>
    </source>
</reference>
<evidence type="ECO:0000313" key="2">
    <source>
        <dbReference type="EMBL" id="RKS20496.1"/>
    </source>
</evidence>
<keyword evidence="2" id="KW-0489">Methyltransferase</keyword>
<dbReference type="Gene3D" id="3.40.50.150">
    <property type="entry name" value="Vaccinia Virus protein VP39"/>
    <property type="match status" value="1"/>
</dbReference>
<name>A0A495M376_9FLAO</name>
<dbReference type="GO" id="GO:0032259">
    <property type="term" value="P:methylation"/>
    <property type="evidence" value="ECO:0007669"/>
    <property type="project" value="UniProtKB-KW"/>
</dbReference>
<keyword evidence="2" id="KW-0808">Transferase</keyword>
<organism evidence="2 3">
    <name type="scientific">Flavobacterium endophyticum</name>
    <dbReference type="NCBI Taxonomy" id="1540163"/>
    <lineage>
        <taxon>Bacteria</taxon>
        <taxon>Pseudomonadati</taxon>
        <taxon>Bacteroidota</taxon>
        <taxon>Flavobacteriia</taxon>
        <taxon>Flavobacteriales</taxon>
        <taxon>Flavobacteriaceae</taxon>
        <taxon>Flavobacterium</taxon>
    </lineage>
</organism>
<sequence length="221" mass="24989">MGNLDEKELQELASQLSHPNGENGIQTAYSMNVANDNMIRNAIAQIEIKDNSSLLEIGPGNGAHIKYLFEVNSSIKYYGIDVSKLMVEEATKLNSEFTNTDKAVFEWTDGEKIAHPDAAFDSIFTINTIYFWKNPEEYIQEIFRILKTKGEFILAFIPKEVMEKIPFSKYGFELYVNEKAKALLQNAGFTIANTLSEQEEVLSNTGDKKIRTFTIIKAVKP</sequence>
<dbReference type="CDD" id="cd02440">
    <property type="entry name" value="AdoMet_MTases"/>
    <property type="match status" value="1"/>
</dbReference>
<keyword evidence="3" id="KW-1185">Reference proteome</keyword>
<dbReference type="InterPro" id="IPR013216">
    <property type="entry name" value="Methyltransf_11"/>
</dbReference>
<dbReference type="InterPro" id="IPR029063">
    <property type="entry name" value="SAM-dependent_MTases_sf"/>
</dbReference>
<evidence type="ECO:0000259" key="1">
    <source>
        <dbReference type="Pfam" id="PF08241"/>
    </source>
</evidence>
<dbReference type="AlphaFoldDB" id="A0A495M376"/>